<dbReference type="GeneID" id="41717846"/>
<evidence type="ECO:0000313" key="9">
    <source>
        <dbReference type="Proteomes" id="UP000322983"/>
    </source>
</evidence>
<dbReference type="KEGG" id="step:IC006_1530"/>
<feature type="binding site" evidence="5">
    <location>
        <position position="187"/>
    </location>
    <ligand>
        <name>dimethylallyl phosphate</name>
        <dbReference type="ChEBI" id="CHEBI:88052"/>
    </ligand>
</feature>
<comment type="catalytic activity">
    <reaction evidence="5">
        <text>dimethylallyl phosphate + FMNH2 = prenylated FMNH2 + phosphate</text>
        <dbReference type="Rhea" id="RHEA:37743"/>
        <dbReference type="ChEBI" id="CHEBI:43474"/>
        <dbReference type="ChEBI" id="CHEBI:57618"/>
        <dbReference type="ChEBI" id="CHEBI:87467"/>
        <dbReference type="ChEBI" id="CHEBI:88052"/>
        <dbReference type="EC" id="2.5.1.129"/>
    </reaction>
</comment>
<dbReference type="RefSeq" id="WP_054845097.1">
    <property type="nucleotide sequence ID" value="NZ_AP018929.1"/>
</dbReference>
<dbReference type="EMBL" id="AP018930">
    <property type="protein sequence ID" value="BBG26980.1"/>
    <property type="molecule type" value="Genomic_DNA"/>
</dbReference>
<feature type="binding site" evidence="5">
    <location>
        <begin position="27"/>
        <end position="29"/>
    </location>
    <ligand>
        <name>FMN</name>
        <dbReference type="ChEBI" id="CHEBI:58210"/>
    </ligand>
</feature>
<evidence type="ECO:0000256" key="1">
    <source>
        <dbReference type="ARBA" id="ARBA00022602"/>
    </source>
</evidence>
<dbReference type="EC" id="2.5.1.129" evidence="5"/>
<evidence type="ECO:0000313" key="10">
    <source>
        <dbReference type="Proteomes" id="UP000325030"/>
    </source>
</evidence>
<dbReference type="GO" id="GO:0106141">
    <property type="term" value="F:flavin prenyltransferase activity"/>
    <property type="evidence" value="ECO:0007669"/>
    <property type="project" value="UniProtKB-EC"/>
</dbReference>
<reference evidence="8 9" key="2">
    <citation type="journal article" date="2020" name="Int. J. Syst. Evol. Microbiol.">
        <title>Sulfuracidifex tepidarius gen. nov., sp. nov. and transfer of Sulfolobus metallicus Huber and Stetter 1992 to the genus Sulfuracidifex as Sulfuracidifex metallicus comb. nov.</title>
        <authorList>
            <person name="Itoh T."/>
            <person name="Miura T."/>
            <person name="Sakai H.D."/>
            <person name="Kato S."/>
            <person name="Ohkuma M."/>
            <person name="Takashina T."/>
        </authorList>
    </citation>
    <scope>NUCLEOTIDE SEQUENCE</scope>
    <source>
        <strain evidence="7 9">IC-006</strain>
        <strain evidence="8">IC-007</strain>
    </source>
</reference>
<dbReference type="Proteomes" id="UP000325030">
    <property type="component" value="Chromosome"/>
</dbReference>
<accession>A0A510DVG8</accession>
<feature type="binding site" evidence="5">
    <location>
        <position position="171"/>
    </location>
    <ligand>
        <name>dimethylallyl phosphate</name>
        <dbReference type="ChEBI" id="CHEBI:88052"/>
    </ligand>
</feature>
<dbReference type="InterPro" id="IPR036551">
    <property type="entry name" value="Flavin_trans-like"/>
</dbReference>
<evidence type="ECO:0000256" key="3">
    <source>
        <dbReference type="ARBA" id="ARBA00022643"/>
    </source>
</evidence>
<keyword evidence="3 5" id="KW-0288">FMN</keyword>
<evidence type="ECO:0000313" key="7">
    <source>
        <dbReference type="EMBL" id="BBG24223.1"/>
    </source>
</evidence>
<keyword evidence="9" id="KW-1185">Reference proteome</keyword>
<dbReference type="OrthoDB" id="9540at2157"/>
<evidence type="ECO:0000256" key="4">
    <source>
        <dbReference type="ARBA" id="ARBA00022679"/>
    </source>
</evidence>
<dbReference type="AlphaFoldDB" id="A0A510E4H4"/>
<sequence length="208" mass="22706">MDDGMAKETGTNKGREKGNEVTVAITGASGIIYGLRTVEELVKLGYRPMVILSREAEKVARIENGFDLRQKIGELASFFMEEEIDAPMSSSSYTVWTLGMAIIPCSVKSMAEIANGIASNLVSRAALNYVRTGGKLVLVVRETPLGAIELENALKLARLGVIFLPASPGFYTMPKSIDDMVNFVVGKTLDMLGIKHEIYNKWKGTRVL</sequence>
<organism evidence="8 10">
    <name type="scientific">Sulfuracidifex tepidarius</name>
    <dbReference type="NCBI Taxonomy" id="1294262"/>
    <lineage>
        <taxon>Archaea</taxon>
        <taxon>Thermoproteota</taxon>
        <taxon>Thermoprotei</taxon>
        <taxon>Sulfolobales</taxon>
        <taxon>Sulfolobaceae</taxon>
        <taxon>Sulfuracidifex</taxon>
    </lineage>
</organism>
<feature type="binding site" evidence="5">
    <location>
        <begin position="106"/>
        <end position="109"/>
    </location>
    <ligand>
        <name>FMN</name>
        <dbReference type="ChEBI" id="CHEBI:58210"/>
    </ligand>
</feature>
<feature type="binding site" evidence="5">
    <location>
        <position position="53"/>
    </location>
    <ligand>
        <name>FMN</name>
        <dbReference type="ChEBI" id="CHEBI:58210"/>
    </ligand>
</feature>
<proteinExistence type="inferred from homology"/>
<keyword evidence="4 5" id="KW-0808">Transferase</keyword>
<name>A0A510E4H4_9CREN</name>
<dbReference type="HAMAP" id="MF_01984">
    <property type="entry name" value="ubiX_pad"/>
    <property type="match status" value="1"/>
</dbReference>
<gene>
    <name evidence="5" type="primary">ubiX</name>
    <name evidence="7" type="ORF">IC006_1530</name>
    <name evidence="8" type="ORF">IC007_1507</name>
</gene>
<dbReference type="NCBIfam" id="TIGR00421">
    <property type="entry name" value="ubiX_pad"/>
    <property type="match status" value="1"/>
</dbReference>
<comment type="similarity">
    <text evidence="5">Belongs to the UbiX/PAD1 family.</text>
</comment>
<dbReference type="SUPFAM" id="SSF52507">
    <property type="entry name" value="Homo-oligomeric flavin-containing Cys decarboxylases, HFCD"/>
    <property type="match status" value="1"/>
</dbReference>
<evidence type="ECO:0000313" key="8">
    <source>
        <dbReference type="EMBL" id="BBG26980.1"/>
    </source>
</evidence>
<protein>
    <recommendedName>
        <fullName evidence="5">Flavin prenyltransferase UbiX</fullName>
        <ecNumber evidence="5">2.5.1.129</ecNumber>
    </recommendedName>
</protein>
<reference evidence="10" key="1">
    <citation type="submission" date="2018-09" db="EMBL/GenBank/DDBJ databases">
        <title>Complete Genome Sequencing of Sulfolobus sp. JCM 16834.</title>
        <authorList>
            <person name="Kato S."/>
            <person name="Itoh T."/>
            <person name="Ohkuma M."/>
        </authorList>
    </citation>
    <scope>NUCLEOTIDE SEQUENCE [LARGE SCALE GENOMIC DNA]</scope>
    <source>
        <strain evidence="10">IC-007</strain>
    </source>
</reference>
<dbReference type="Gene3D" id="3.40.50.1950">
    <property type="entry name" value="Flavin prenyltransferase-like"/>
    <property type="match status" value="1"/>
</dbReference>
<feature type="binding site" evidence="5">
    <location>
        <position position="141"/>
    </location>
    <ligand>
        <name>FMN</name>
        <dbReference type="ChEBI" id="CHEBI:58210"/>
    </ligand>
</feature>
<accession>A0A510E4H4</accession>
<dbReference type="STRING" id="1294262.GCA_001316085_00514"/>
<dbReference type="Pfam" id="PF02441">
    <property type="entry name" value="Flavoprotein"/>
    <property type="match status" value="1"/>
</dbReference>
<evidence type="ECO:0000256" key="5">
    <source>
        <dbReference type="HAMAP-Rule" id="MF_01984"/>
    </source>
</evidence>
<dbReference type="EMBL" id="AP018929">
    <property type="protein sequence ID" value="BBG24223.1"/>
    <property type="molecule type" value="Genomic_DNA"/>
</dbReference>
<evidence type="ECO:0000256" key="2">
    <source>
        <dbReference type="ARBA" id="ARBA00022630"/>
    </source>
</evidence>
<comment type="caution">
    <text evidence="5">Lacks conserved residue(s) required for the propagation of feature annotation.</text>
</comment>
<comment type="function">
    <text evidence="5">Flavin prenyltransferase that catalyzes the synthesis of the prenylated FMN cofactor (prenyl-FMN) for 4-hydroxy-3-polyprenylbenzoic acid decarboxylase UbiD. The prenyltransferase is metal-independent and links a dimethylallyl moiety from dimethylallyl monophosphate (DMAP) to the flavin N5 and C6 atoms of FMN.</text>
</comment>
<dbReference type="Proteomes" id="UP000322983">
    <property type="component" value="Chromosome"/>
</dbReference>
<keyword evidence="1 5" id="KW-0637">Prenyltransferase</keyword>
<keyword evidence="2 5" id="KW-0285">Flavoprotein</keyword>
<dbReference type="InterPro" id="IPR003382">
    <property type="entry name" value="Flavoprotein"/>
</dbReference>
<feature type="domain" description="Flavoprotein" evidence="6">
    <location>
        <begin position="20"/>
        <end position="192"/>
    </location>
</feature>
<dbReference type="InterPro" id="IPR004507">
    <property type="entry name" value="UbiX-like"/>
</dbReference>
<evidence type="ECO:0000259" key="6">
    <source>
        <dbReference type="Pfam" id="PF02441"/>
    </source>
</evidence>